<evidence type="ECO:0000313" key="3">
    <source>
        <dbReference type="Proteomes" id="UP000050973"/>
    </source>
</evidence>
<organism evidence="2 3">
    <name type="scientific">Limosilactobacillus oris DSM 4864</name>
    <dbReference type="NCBI Taxonomy" id="1423779"/>
    <lineage>
        <taxon>Bacteria</taxon>
        <taxon>Bacillati</taxon>
        <taxon>Bacillota</taxon>
        <taxon>Bacilli</taxon>
        <taxon>Lactobacillales</taxon>
        <taxon>Lactobacillaceae</taxon>
        <taxon>Limosilactobacillus</taxon>
    </lineage>
</organism>
<reference evidence="2 3" key="1">
    <citation type="journal article" date="2015" name="Genome Announc.">
        <title>Expanding the biotechnology potential of lactobacilli through comparative genomics of 213 strains and associated genera.</title>
        <authorList>
            <person name="Sun Z."/>
            <person name="Harris H.M."/>
            <person name="McCann A."/>
            <person name="Guo C."/>
            <person name="Argimon S."/>
            <person name="Zhang W."/>
            <person name="Yang X."/>
            <person name="Jeffery I.B."/>
            <person name="Cooney J.C."/>
            <person name="Kagawa T.F."/>
            <person name="Liu W."/>
            <person name="Song Y."/>
            <person name="Salvetti E."/>
            <person name="Wrobel A."/>
            <person name="Rasinkangas P."/>
            <person name="Parkhill J."/>
            <person name="Rea M.C."/>
            <person name="O'Sullivan O."/>
            <person name="Ritari J."/>
            <person name="Douillard F.P."/>
            <person name="Paul Ross R."/>
            <person name="Yang R."/>
            <person name="Briner A.E."/>
            <person name="Felis G.E."/>
            <person name="de Vos W.M."/>
            <person name="Barrangou R."/>
            <person name="Klaenhammer T.R."/>
            <person name="Caufield P.W."/>
            <person name="Cui Y."/>
            <person name="Zhang H."/>
            <person name="O'Toole P.W."/>
        </authorList>
    </citation>
    <scope>NUCLEOTIDE SEQUENCE [LARGE SCALE GENOMIC DNA]</scope>
    <source>
        <strain evidence="2 3">DSM 4864</strain>
    </source>
</reference>
<sequence>MQKKTKVIISVIVAIVVVLGGFYLYASHSVARHVPGHVYEYTSISGNQKAYMTFAKSGDEVVVTPSRDKALKANDSDSAFQSVYQDEADQGKWNYEAKGSKLTLSKTQDNKVSLWQYNHVLAFGKKIHSSSFSYQIANAGQGVDRKATNFEQIR</sequence>
<proteinExistence type="predicted"/>
<evidence type="ECO:0000313" key="2">
    <source>
        <dbReference type="EMBL" id="KRM14152.1"/>
    </source>
</evidence>
<dbReference type="AlphaFoldDB" id="A0A0R1W898"/>
<accession>A0A0R1W898</accession>
<keyword evidence="1" id="KW-1133">Transmembrane helix</keyword>
<dbReference type="Proteomes" id="UP000050973">
    <property type="component" value="Unassembled WGS sequence"/>
</dbReference>
<protein>
    <submittedName>
        <fullName evidence="2">Uncharacterized protein</fullName>
    </submittedName>
</protein>
<evidence type="ECO:0000256" key="1">
    <source>
        <dbReference type="SAM" id="Phobius"/>
    </source>
</evidence>
<name>A0A0R1W898_9LACO</name>
<dbReference type="PATRIC" id="fig|1423779.3.peg.1405"/>
<dbReference type="RefSeq" id="WP_003713739.1">
    <property type="nucleotide sequence ID" value="NZ_AZGE01000038.1"/>
</dbReference>
<keyword evidence="1" id="KW-0812">Transmembrane</keyword>
<gene>
    <name evidence="2" type="ORF">FC49_GL001366</name>
</gene>
<dbReference type="EMBL" id="AZGE01000038">
    <property type="protein sequence ID" value="KRM14152.1"/>
    <property type="molecule type" value="Genomic_DNA"/>
</dbReference>
<keyword evidence="1" id="KW-0472">Membrane</keyword>
<comment type="caution">
    <text evidence="2">The sequence shown here is derived from an EMBL/GenBank/DDBJ whole genome shotgun (WGS) entry which is preliminary data.</text>
</comment>
<feature type="transmembrane region" description="Helical" evidence="1">
    <location>
        <begin position="7"/>
        <end position="26"/>
    </location>
</feature>